<dbReference type="GeneID" id="113051618"/>
<dbReference type="KEGG" id="caua:113051618"/>
<evidence type="ECO:0000313" key="2">
    <source>
        <dbReference type="Proteomes" id="UP000515129"/>
    </source>
</evidence>
<dbReference type="RefSeq" id="XP_026071297.1">
    <property type="nucleotide sequence ID" value="XM_026215512.1"/>
</dbReference>
<name>A0A6P6KJK9_CARAU</name>
<feature type="domain" description="Integrase catalytic" evidence="1">
    <location>
        <begin position="9"/>
        <end position="201"/>
    </location>
</feature>
<dbReference type="AlphaFoldDB" id="A0A6P6KJK9"/>
<dbReference type="GO" id="GO:0015074">
    <property type="term" value="P:DNA integration"/>
    <property type="evidence" value="ECO:0007669"/>
    <property type="project" value="InterPro"/>
</dbReference>
<dbReference type="PANTHER" id="PTHR47331:SF6">
    <property type="entry name" value="DOUBLECORTIN DOMAIN-CONTAINING PROTEIN"/>
    <property type="match status" value="1"/>
</dbReference>
<dbReference type="InterPro" id="IPR040676">
    <property type="entry name" value="DUF5641"/>
</dbReference>
<dbReference type="OrthoDB" id="10068969at2759"/>
<dbReference type="Pfam" id="PF18701">
    <property type="entry name" value="DUF5641"/>
    <property type="match status" value="1"/>
</dbReference>
<accession>A0A6P6KJK9</accession>
<dbReference type="PROSITE" id="PS50994">
    <property type="entry name" value="INTEGRASE"/>
    <property type="match status" value="1"/>
</dbReference>
<dbReference type="InterPro" id="IPR012337">
    <property type="entry name" value="RNaseH-like_sf"/>
</dbReference>
<proteinExistence type="predicted"/>
<dbReference type="PANTHER" id="PTHR47331">
    <property type="entry name" value="PHD-TYPE DOMAIN-CONTAINING PROTEIN"/>
    <property type="match status" value="1"/>
</dbReference>
<dbReference type="GO" id="GO:0003676">
    <property type="term" value="F:nucleic acid binding"/>
    <property type="evidence" value="ECO:0007669"/>
    <property type="project" value="InterPro"/>
</dbReference>
<protein>
    <submittedName>
        <fullName evidence="3">Uncharacterized protein LOC113051618</fullName>
    </submittedName>
</protein>
<dbReference type="Proteomes" id="UP000515129">
    <property type="component" value="Chromosome 32"/>
</dbReference>
<organism evidence="2 3">
    <name type="scientific">Carassius auratus</name>
    <name type="common">Goldfish</name>
    <dbReference type="NCBI Taxonomy" id="7957"/>
    <lineage>
        <taxon>Eukaryota</taxon>
        <taxon>Metazoa</taxon>
        <taxon>Chordata</taxon>
        <taxon>Craniata</taxon>
        <taxon>Vertebrata</taxon>
        <taxon>Euteleostomi</taxon>
        <taxon>Actinopterygii</taxon>
        <taxon>Neopterygii</taxon>
        <taxon>Teleostei</taxon>
        <taxon>Ostariophysi</taxon>
        <taxon>Cypriniformes</taxon>
        <taxon>Cyprinidae</taxon>
        <taxon>Cyprininae</taxon>
        <taxon>Carassius</taxon>
    </lineage>
</organism>
<dbReference type="InterPro" id="IPR001584">
    <property type="entry name" value="Integrase_cat-core"/>
</dbReference>
<reference evidence="3" key="1">
    <citation type="submission" date="2025-08" db="UniProtKB">
        <authorList>
            <consortium name="RefSeq"/>
        </authorList>
    </citation>
    <scope>IDENTIFICATION</scope>
    <source>
        <strain evidence="3">Wakin</strain>
        <tissue evidence="3">Muscle</tissue>
    </source>
</reference>
<dbReference type="InterPro" id="IPR036397">
    <property type="entry name" value="RNaseH_sf"/>
</dbReference>
<dbReference type="Gene3D" id="3.30.420.10">
    <property type="entry name" value="Ribonuclease H-like superfamily/Ribonuclease H"/>
    <property type="match status" value="1"/>
</dbReference>
<dbReference type="SUPFAM" id="SSF53098">
    <property type="entry name" value="Ribonuclease H-like"/>
    <property type="match status" value="1"/>
</dbReference>
<evidence type="ECO:0000313" key="3">
    <source>
        <dbReference type="RefSeq" id="XP_026071297.1"/>
    </source>
</evidence>
<keyword evidence="2" id="KW-1185">Reference proteome</keyword>
<gene>
    <name evidence="3" type="primary">LOC113051618</name>
</gene>
<evidence type="ECO:0000259" key="1">
    <source>
        <dbReference type="PROSITE" id="PS50994"/>
    </source>
</evidence>
<sequence length="323" mass="36834">MADLPPDRLATDPPFTYVGLDVFGPWMVASRRTRGGLANSKRWVLIFTCLSIRAVHFELIDSLDASTFINALRRFFAIRGPAKQIRSDCGTNFKGACKELGMLAEELSFRSYLNEEGCRWIFNPPHASHMGGAWERLIGVARRILDSMLLQNSHSHLTHEMLATFLAEVSAIMNSRPLAPISSDPNSPALLTPATLLTQKVGVLSPPPGDFEKDFCRQKWKQVQQLASTFWERWRREYLVNLQSRRKWHTNQPNIREGDIVLMKEAQVKRNDWPMALVTKVFPGEDEKVRKIEIKVTKDGKCKTYLRPVSQVILLLSSEEQNE</sequence>